<keyword evidence="3" id="KW-1185">Reference proteome</keyword>
<evidence type="ECO:0000313" key="2">
    <source>
        <dbReference type="EMBL" id="GAA2584920.1"/>
    </source>
</evidence>
<keyword evidence="1" id="KW-0472">Membrane</keyword>
<comment type="caution">
    <text evidence="2">The sequence shown here is derived from an EMBL/GenBank/DDBJ whole genome shotgun (WGS) entry which is preliminary data.</text>
</comment>
<accession>A0ABN3PGL5</accession>
<reference evidence="2 3" key="1">
    <citation type="journal article" date="2019" name="Int. J. Syst. Evol. Microbiol.">
        <title>The Global Catalogue of Microorganisms (GCM) 10K type strain sequencing project: providing services to taxonomists for standard genome sequencing and annotation.</title>
        <authorList>
            <consortium name="The Broad Institute Genomics Platform"/>
            <consortium name="The Broad Institute Genome Sequencing Center for Infectious Disease"/>
            <person name="Wu L."/>
            <person name="Ma J."/>
        </authorList>
    </citation>
    <scope>NUCLEOTIDE SEQUENCE [LARGE SCALE GENOMIC DNA]</scope>
    <source>
        <strain evidence="2 3">JCM 16365</strain>
    </source>
</reference>
<dbReference type="RefSeq" id="WP_344229956.1">
    <property type="nucleotide sequence ID" value="NZ_BAAARI010000015.1"/>
</dbReference>
<keyword evidence="1" id="KW-0812">Transmembrane</keyword>
<protein>
    <submittedName>
        <fullName evidence="2">DUF445 domain-containing protein</fullName>
    </submittedName>
</protein>
<proteinExistence type="predicted"/>
<sequence length="424" mass="46572">MPRTPTALLSDADRERLRGLRLMKGIALGALIVLAVVFVIAFALQSRYPWLSYVRAAAEGGMVGALADWFAVTALFRRPLGLPIPHTAIIPTRKDEIGRTLGEFVETNFLAAPVIRGKLESFSLSARLGAWLAQPAHAERVASEGATIATNVIEALSDDDVQQLLGDLAREHLVMPEWGPPLGGWLERMVDTGAHHGAVDLAADSMAAWLRANRSAFTGLISRRLPSWVPSMVHTLIDEAAYHEAVKFVAAVRADPDHPARHAVDGYLARLADNLQHDAATIGRFEDAKTTVFDSPRVRELAGEAWRTAKNGLTRGLRDPESGLRRRLVETLTDVGRRLERDETLRARVDGWVTDAAVFVIERYRHDIASVITDTVERWDPEETTEKIELMVGRDLQYIRLNGTIVGSLAGLTIFAIAHAIFGA</sequence>
<dbReference type="Pfam" id="PF04286">
    <property type="entry name" value="DUF445"/>
    <property type="match status" value="1"/>
</dbReference>
<feature type="transmembrane region" description="Helical" evidence="1">
    <location>
        <begin position="25"/>
        <end position="44"/>
    </location>
</feature>
<name>A0ABN3PGL5_9MICO</name>
<gene>
    <name evidence="2" type="ORF">GCM10009862_24960</name>
</gene>
<dbReference type="InterPro" id="IPR007383">
    <property type="entry name" value="DUF445"/>
</dbReference>
<dbReference type="PANTHER" id="PTHR38442:SF1">
    <property type="entry name" value="INNER MEMBRANE PROTEIN"/>
    <property type="match status" value="1"/>
</dbReference>
<keyword evidence="1" id="KW-1133">Transmembrane helix</keyword>
<feature type="transmembrane region" description="Helical" evidence="1">
    <location>
        <begin position="401"/>
        <end position="422"/>
    </location>
</feature>
<evidence type="ECO:0000313" key="3">
    <source>
        <dbReference type="Proteomes" id="UP001500274"/>
    </source>
</evidence>
<organism evidence="2 3">
    <name type="scientific">Microbacterium binotii</name>
    <dbReference type="NCBI Taxonomy" id="462710"/>
    <lineage>
        <taxon>Bacteria</taxon>
        <taxon>Bacillati</taxon>
        <taxon>Actinomycetota</taxon>
        <taxon>Actinomycetes</taxon>
        <taxon>Micrococcales</taxon>
        <taxon>Microbacteriaceae</taxon>
        <taxon>Microbacterium</taxon>
    </lineage>
</organism>
<dbReference type="EMBL" id="BAAARI010000015">
    <property type="protein sequence ID" value="GAA2584920.1"/>
    <property type="molecule type" value="Genomic_DNA"/>
</dbReference>
<dbReference type="Proteomes" id="UP001500274">
    <property type="component" value="Unassembled WGS sequence"/>
</dbReference>
<dbReference type="PANTHER" id="PTHR38442">
    <property type="entry name" value="INNER MEMBRANE PROTEIN-RELATED"/>
    <property type="match status" value="1"/>
</dbReference>
<evidence type="ECO:0000256" key="1">
    <source>
        <dbReference type="SAM" id="Phobius"/>
    </source>
</evidence>